<keyword evidence="3 4" id="KW-0472">Membrane</keyword>
<dbReference type="InterPro" id="IPR050327">
    <property type="entry name" value="Proton-linked_MCT"/>
</dbReference>
<accession>A0A3S2W3Q2</accession>
<feature type="transmembrane region" description="Helical" evidence="4">
    <location>
        <begin position="382"/>
        <end position="403"/>
    </location>
</feature>
<feature type="transmembrane region" description="Helical" evidence="4">
    <location>
        <begin position="348"/>
        <end position="370"/>
    </location>
</feature>
<dbReference type="SUPFAM" id="SSF103473">
    <property type="entry name" value="MFS general substrate transporter"/>
    <property type="match status" value="1"/>
</dbReference>
<dbReference type="RefSeq" id="WP_127767578.1">
    <property type="nucleotide sequence ID" value="NZ_SADE01000003.1"/>
</dbReference>
<dbReference type="EMBL" id="SADE01000003">
    <property type="protein sequence ID" value="RVU35257.1"/>
    <property type="molecule type" value="Genomic_DNA"/>
</dbReference>
<dbReference type="Pfam" id="PF07690">
    <property type="entry name" value="MFS_1"/>
    <property type="match status" value="1"/>
</dbReference>
<keyword evidence="1 4" id="KW-0812">Transmembrane</keyword>
<evidence type="ECO:0000313" key="6">
    <source>
        <dbReference type="Proteomes" id="UP000287447"/>
    </source>
</evidence>
<feature type="transmembrane region" description="Helical" evidence="4">
    <location>
        <begin position="39"/>
        <end position="64"/>
    </location>
</feature>
<protein>
    <submittedName>
        <fullName evidence="5">MFS transporter</fullName>
    </submittedName>
</protein>
<evidence type="ECO:0000256" key="3">
    <source>
        <dbReference type="ARBA" id="ARBA00023136"/>
    </source>
</evidence>
<dbReference type="AlphaFoldDB" id="A0A3S2W3Q2"/>
<feature type="transmembrane region" description="Helical" evidence="4">
    <location>
        <begin position="313"/>
        <end position="336"/>
    </location>
</feature>
<name>A0A3S2W3Q2_9PROT</name>
<evidence type="ECO:0000313" key="5">
    <source>
        <dbReference type="EMBL" id="RVU35257.1"/>
    </source>
</evidence>
<feature type="transmembrane region" description="Helical" evidence="4">
    <location>
        <begin position="7"/>
        <end position="27"/>
    </location>
</feature>
<feature type="transmembrane region" description="Helical" evidence="4">
    <location>
        <begin position="99"/>
        <end position="123"/>
    </location>
</feature>
<dbReference type="OrthoDB" id="7876195at2"/>
<feature type="transmembrane region" description="Helical" evidence="4">
    <location>
        <begin position="135"/>
        <end position="156"/>
    </location>
</feature>
<proteinExistence type="predicted"/>
<feature type="transmembrane region" description="Helical" evidence="4">
    <location>
        <begin position="222"/>
        <end position="245"/>
    </location>
</feature>
<gene>
    <name evidence="5" type="ORF">EOI86_17540</name>
</gene>
<sequence length="410" mass="42641">MKYFFGWRVVVSASTVAMFGWGFGLYGPPIYLQSVIERTGWPVALVSAAVTVHFLVGAITVASMPALYGRFGATRTTAFGVVALAAGVLGWSVSSHPAFLFLSACVTGCGWATMGAVALNGFVSPWFVRRRPFALSLAYNGATLGGVVMTPAWVLTINALDFAGAALVIGSIMIAVVFTLLAVVLSKRPHDVGQCPDGDPAEVAAPRQDTDRPMPKLRRNRAFLTLAAGMSIGLFGQVGLLAHLYSLLRPILGEINSGYLLSGATASAVLGRSLFGWLMPPGADRRTMAALSYGVQIIGCLCLIAGLNGSDLLAIAGVMLFGFGIGNATSLPPLIVQVEFPEVQVQKVVSLVVSASQGTFAFAPAIFGLLRETGNSLSFAEGPVLAADTAAIFAVAICCFLSGRGKPSDG</sequence>
<reference evidence="6" key="1">
    <citation type="submission" date="2019-01" db="EMBL/GenBank/DDBJ databases">
        <title>Gri0909 isolated from a small marine red alga.</title>
        <authorList>
            <person name="Kim J."/>
            <person name="Jeong S.E."/>
            <person name="Jeon C.O."/>
        </authorList>
    </citation>
    <scope>NUCLEOTIDE SEQUENCE [LARGE SCALE GENOMIC DNA]</scope>
    <source>
        <strain evidence="6">Gri0909</strain>
    </source>
</reference>
<evidence type="ECO:0000256" key="2">
    <source>
        <dbReference type="ARBA" id="ARBA00022989"/>
    </source>
</evidence>
<keyword evidence="2 4" id="KW-1133">Transmembrane helix</keyword>
<dbReference type="Gene3D" id="1.20.1250.20">
    <property type="entry name" value="MFS general substrate transporter like domains"/>
    <property type="match status" value="1"/>
</dbReference>
<dbReference type="InterPro" id="IPR036259">
    <property type="entry name" value="MFS_trans_sf"/>
</dbReference>
<feature type="transmembrane region" description="Helical" evidence="4">
    <location>
        <begin position="257"/>
        <end position="278"/>
    </location>
</feature>
<evidence type="ECO:0000256" key="1">
    <source>
        <dbReference type="ARBA" id="ARBA00022692"/>
    </source>
</evidence>
<dbReference type="InterPro" id="IPR011701">
    <property type="entry name" value="MFS"/>
</dbReference>
<dbReference type="PANTHER" id="PTHR11360">
    <property type="entry name" value="MONOCARBOXYLATE TRANSPORTER"/>
    <property type="match status" value="1"/>
</dbReference>
<comment type="caution">
    <text evidence="5">The sequence shown here is derived from an EMBL/GenBank/DDBJ whole genome shotgun (WGS) entry which is preliminary data.</text>
</comment>
<feature type="transmembrane region" description="Helical" evidence="4">
    <location>
        <begin position="162"/>
        <end position="185"/>
    </location>
</feature>
<organism evidence="5 6">
    <name type="scientific">Hwanghaeella grinnelliae</name>
    <dbReference type="NCBI Taxonomy" id="2500179"/>
    <lineage>
        <taxon>Bacteria</taxon>
        <taxon>Pseudomonadati</taxon>
        <taxon>Pseudomonadota</taxon>
        <taxon>Alphaproteobacteria</taxon>
        <taxon>Rhodospirillales</taxon>
        <taxon>Rhodospirillaceae</taxon>
        <taxon>Hwanghaeella</taxon>
    </lineage>
</organism>
<evidence type="ECO:0000256" key="4">
    <source>
        <dbReference type="SAM" id="Phobius"/>
    </source>
</evidence>
<dbReference type="GO" id="GO:0022857">
    <property type="term" value="F:transmembrane transporter activity"/>
    <property type="evidence" value="ECO:0007669"/>
    <property type="project" value="InterPro"/>
</dbReference>
<keyword evidence="6" id="KW-1185">Reference proteome</keyword>
<dbReference type="Proteomes" id="UP000287447">
    <property type="component" value="Unassembled WGS sequence"/>
</dbReference>
<feature type="transmembrane region" description="Helical" evidence="4">
    <location>
        <begin position="290"/>
        <end position="307"/>
    </location>
</feature>
<dbReference type="PANTHER" id="PTHR11360:SF290">
    <property type="entry name" value="MONOCARBOXYLATE MFS PERMEASE"/>
    <property type="match status" value="1"/>
</dbReference>
<feature type="transmembrane region" description="Helical" evidence="4">
    <location>
        <begin position="76"/>
        <end position="93"/>
    </location>
</feature>